<name>A0A2H1X0Y9_SPOFR</name>
<accession>A0A2H1X0Y9</accession>
<protein>
    <submittedName>
        <fullName evidence="2">SFRICE_012647</fullName>
    </submittedName>
</protein>
<evidence type="ECO:0000256" key="1">
    <source>
        <dbReference type="SAM" id="MobiDB-lite"/>
    </source>
</evidence>
<feature type="compositionally biased region" description="Basic and acidic residues" evidence="1">
    <location>
        <begin position="76"/>
        <end position="87"/>
    </location>
</feature>
<evidence type="ECO:0000313" key="2">
    <source>
        <dbReference type="EMBL" id="SOQ58937.1"/>
    </source>
</evidence>
<sequence>MLAGSTATGNALVTSLVLRVSMCSGDCLPSGDPSARLPAYTIKKLRNMFGLTFLHLASATMVMRLPGMPTSMKSTQHTEAKRSSGSG</sequence>
<reference evidence="2" key="1">
    <citation type="submission" date="2016-07" db="EMBL/GenBank/DDBJ databases">
        <authorList>
            <person name="Bretaudeau A."/>
        </authorList>
    </citation>
    <scope>NUCLEOTIDE SEQUENCE</scope>
    <source>
        <strain evidence="2">Rice</strain>
        <tissue evidence="2">Whole body</tissue>
    </source>
</reference>
<organism evidence="2">
    <name type="scientific">Spodoptera frugiperda</name>
    <name type="common">Fall armyworm</name>
    <dbReference type="NCBI Taxonomy" id="7108"/>
    <lineage>
        <taxon>Eukaryota</taxon>
        <taxon>Metazoa</taxon>
        <taxon>Ecdysozoa</taxon>
        <taxon>Arthropoda</taxon>
        <taxon>Hexapoda</taxon>
        <taxon>Insecta</taxon>
        <taxon>Pterygota</taxon>
        <taxon>Neoptera</taxon>
        <taxon>Endopterygota</taxon>
        <taxon>Lepidoptera</taxon>
        <taxon>Glossata</taxon>
        <taxon>Ditrysia</taxon>
        <taxon>Noctuoidea</taxon>
        <taxon>Noctuidae</taxon>
        <taxon>Amphipyrinae</taxon>
        <taxon>Spodoptera</taxon>
    </lineage>
</organism>
<gene>
    <name evidence="2" type="ORF">SFRICE_012647</name>
</gene>
<dbReference type="AlphaFoldDB" id="A0A2H1X0Y9"/>
<dbReference type="EMBL" id="ODYU01012548">
    <property type="protein sequence ID" value="SOQ58937.1"/>
    <property type="molecule type" value="Genomic_DNA"/>
</dbReference>
<feature type="region of interest" description="Disordered" evidence="1">
    <location>
        <begin position="67"/>
        <end position="87"/>
    </location>
</feature>
<proteinExistence type="predicted"/>